<dbReference type="PANTHER" id="PTHR10012">
    <property type="entry name" value="SERINE/THREONINE-PROTEIN PHOSPHATASE 2A REGULATORY SUBUNIT B"/>
    <property type="match status" value="1"/>
</dbReference>
<dbReference type="Proteomes" id="UP000076744">
    <property type="component" value="Unassembled WGS sequence"/>
</dbReference>
<protein>
    <recommendedName>
        <fullName evidence="5">Serine/threonine-protein phosphatase 2A activator</fullName>
        <ecNumber evidence="5">5.2.1.8</ecNumber>
    </recommendedName>
    <alternativeName>
        <fullName evidence="5">Phosphotyrosyl phosphatase activator</fullName>
    </alternativeName>
</protein>
<evidence type="ECO:0000256" key="5">
    <source>
        <dbReference type="RuleBase" id="RU361210"/>
    </source>
</evidence>
<keyword evidence="7" id="KW-1185">Reference proteome</keyword>
<keyword evidence="5" id="KW-0963">Cytoplasm</keyword>
<dbReference type="GO" id="GO:0005634">
    <property type="term" value="C:nucleus"/>
    <property type="evidence" value="ECO:0007669"/>
    <property type="project" value="UniProtKB-SubCell"/>
</dbReference>
<comment type="subcellular location">
    <subcellularLocation>
        <location evidence="5">Cytoplasm</location>
    </subcellularLocation>
    <subcellularLocation>
        <location evidence="1">Nucleus</location>
    </subcellularLocation>
</comment>
<dbReference type="EC" id="5.2.1.8" evidence="5"/>
<dbReference type="GO" id="GO:0005737">
    <property type="term" value="C:cytoplasm"/>
    <property type="evidence" value="ECO:0007669"/>
    <property type="project" value="UniProtKB-SubCell"/>
</dbReference>
<sequence>MVAARPRLEVLDRGALPAFTTPSKRIHEAADVPAFLTSLAYRDIGVFIMQLNHAVCPRRRPGNAAAPPQTFALPIQGSAPPSASVAALQELLAGIERLVEEAPPAPGPRRFGNLSFRAWHALLAQRVDGMLGRSYLLGAFGSAQRLDYGTGHELSFVAFLGCLWKLSHFHQTERPVAEVEREIVFSVIEPQVVAAQPHAPPHYVHQTDQGQIFEARSKAHHRIHAGTGGLARRMGPRRPLLCAVHFRLCAADAAHRRQRPHAARGFRQGCAQDWRHHQGTSCRG</sequence>
<accession>A0A167NWN9</accession>
<evidence type="ECO:0000313" key="6">
    <source>
        <dbReference type="EMBL" id="OAA56026.1"/>
    </source>
</evidence>
<gene>
    <name evidence="6" type="ORF">ISF_07624</name>
</gene>
<dbReference type="RefSeq" id="XP_018701537.1">
    <property type="nucleotide sequence ID" value="XM_018851227.1"/>
</dbReference>
<comment type="caution">
    <text evidence="6">The sequence shown here is derived from an EMBL/GenBank/DDBJ whole genome shotgun (WGS) entry which is preliminary data.</text>
</comment>
<comment type="function">
    <text evidence="4">PPIases accelerate the folding of proteins. It catalyzes the cis-trans isomerization of proline imidic peptide bonds in oligopeptides. Acts as a regulatory subunit for PP2A-like phosphatases modulating their activity or substrate specificity, probably by inducing a conformational change in the catalytic subunit, a direct target of the PPIase. Can reactivate inactive phosphatase PP2A-phosphatase methylesterase complexes (PP2Ai) in presence of ATP and Mg(2+) by dissociating the inactive form from the complex.</text>
</comment>
<evidence type="ECO:0000256" key="3">
    <source>
        <dbReference type="ARBA" id="ARBA00023242"/>
    </source>
</evidence>
<keyword evidence="5" id="KW-0413">Isomerase</keyword>
<dbReference type="EMBL" id="AZHB01000023">
    <property type="protein sequence ID" value="OAA56026.1"/>
    <property type="molecule type" value="Genomic_DNA"/>
</dbReference>
<dbReference type="GO" id="GO:0007052">
    <property type="term" value="P:mitotic spindle organization"/>
    <property type="evidence" value="ECO:0007669"/>
    <property type="project" value="TreeGrafter"/>
</dbReference>
<dbReference type="AlphaFoldDB" id="A0A167NWN9"/>
<proteinExistence type="inferred from homology"/>
<dbReference type="OrthoDB" id="16120at2759"/>
<dbReference type="GO" id="GO:0000159">
    <property type="term" value="C:protein phosphatase type 2A complex"/>
    <property type="evidence" value="ECO:0007669"/>
    <property type="project" value="TreeGrafter"/>
</dbReference>
<dbReference type="STRING" id="1081104.A0A167NWN9"/>
<evidence type="ECO:0000313" key="7">
    <source>
        <dbReference type="Proteomes" id="UP000076744"/>
    </source>
</evidence>
<dbReference type="Pfam" id="PF03095">
    <property type="entry name" value="PTPA"/>
    <property type="match status" value="1"/>
</dbReference>
<evidence type="ECO:0000256" key="4">
    <source>
        <dbReference type="ARBA" id="ARBA00025287"/>
    </source>
</evidence>
<dbReference type="InterPro" id="IPR037218">
    <property type="entry name" value="PTPA_sf"/>
</dbReference>
<evidence type="ECO:0000256" key="1">
    <source>
        <dbReference type="ARBA" id="ARBA00004123"/>
    </source>
</evidence>
<dbReference type="GO" id="GO:0008160">
    <property type="term" value="F:protein tyrosine phosphatase activator activity"/>
    <property type="evidence" value="ECO:0007669"/>
    <property type="project" value="TreeGrafter"/>
</dbReference>
<comment type="similarity">
    <text evidence="2 5">Belongs to the PTPA-type PPIase family.</text>
</comment>
<name>A0A167NWN9_CORFA</name>
<dbReference type="GO" id="GO:0003755">
    <property type="term" value="F:peptidyl-prolyl cis-trans isomerase activity"/>
    <property type="evidence" value="ECO:0007669"/>
    <property type="project" value="UniProtKB-KW"/>
</dbReference>
<dbReference type="SUPFAM" id="SSF140984">
    <property type="entry name" value="PTPA-like"/>
    <property type="match status" value="1"/>
</dbReference>
<organism evidence="6 7">
    <name type="scientific">Cordyceps fumosorosea (strain ARSEF 2679)</name>
    <name type="common">Isaria fumosorosea</name>
    <dbReference type="NCBI Taxonomy" id="1081104"/>
    <lineage>
        <taxon>Eukaryota</taxon>
        <taxon>Fungi</taxon>
        <taxon>Dikarya</taxon>
        <taxon>Ascomycota</taxon>
        <taxon>Pezizomycotina</taxon>
        <taxon>Sordariomycetes</taxon>
        <taxon>Hypocreomycetidae</taxon>
        <taxon>Hypocreales</taxon>
        <taxon>Cordycipitaceae</taxon>
        <taxon>Cordyceps</taxon>
    </lineage>
</organism>
<evidence type="ECO:0000256" key="2">
    <source>
        <dbReference type="ARBA" id="ARBA00011019"/>
    </source>
</evidence>
<dbReference type="PANTHER" id="PTHR10012:SF3">
    <property type="entry name" value="SERINE_THREONINE-PROTEIN PHOSPHATASE 2A ACTIVATOR 1"/>
    <property type="match status" value="1"/>
</dbReference>
<dbReference type="InterPro" id="IPR004327">
    <property type="entry name" value="Phstyr_phstse_ac"/>
</dbReference>
<keyword evidence="5" id="KW-0697">Rotamase</keyword>
<comment type="catalytic activity">
    <reaction evidence="5">
        <text>[protein]-peptidylproline (omega=180) = [protein]-peptidylproline (omega=0)</text>
        <dbReference type="Rhea" id="RHEA:16237"/>
        <dbReference type="Rhea" id="RHEA-COMP:10747"/>
        <dbReference type="Rhea" id="RHEA-COMP:10748"/>
        <dbReference type="ChEBI" id="CHEBI:83833"/>
        <dbReference type="ChEBI" id="CHEBI:83834"/>
        <dbReference type="EC" id="5.2.1.8"/>
    </reaction>
</comment>
<dbReference type="GeneID" id="30023916"/>
<reference evidence="6 7" key="1">
    <citation type="journal article" date="2016" name="Genome Biol. Evol.">
        <title>Divergent and convergent evolution of fungal pathogenicity.</title>
        <authorList>
            <person name="Shang Y."/>
            <person name="Xiao G."/>
            <person name="Zheng P."/>
            <person name="Cen K."/>
            <person name="Zhan S."/>
            <person name="Wang C."/>
        </authorList>
    </citation>
    <scope>NUCLEOTIDE SEQUENCE [LARGE SCALE GENOMIC DNA]</scope>
    <source>
        <strain evidence="6 7">ARSEF 2679</strain>
    </source>
</reference>
<keyword evidence="3" id="KW-0539">Nucleus</keyword>